<keyword evidence="2" id="KW-0934">Plastid</keyword>
<reference evidence="6 7" key="1">
    <citation type="submission" date="2024-02" db="EMBL/GenBank/DDBJ databases">
        <title>High-quality chromosome-scale genome assembly of Pensacola bahiagrass (Paspalum notatum Flugge var. saurae).</title>
        <authorList>
            <person name="Vega J.M."/>
            <person name="Podio M."/>
            <person name="Orjuela J."/>
            <person name="Siena L.A."/>
            <person name="Pessino S.C."/>
            <person name="Combes M.C."/>
            <person name="Mariac C."/>
            <person name="Albertini E."/>
            <person name="Pupilli F."/>
            <person name="Ortiz J.P.A."/>
            <person name="Leblanc O."/>
        </authorList>
    </citation>
    <scope>NUCLEOTIDE SEQUENCE [LARGE SCALE GENOMIC DNA]</scope>
    <source>
        <strain evidence="6">R1</strain>
        <tissue evidence="6">Leaf</tissue>
    </source>
</reference>
<feature type="domain" description="Plastid lipid-associated protein/fibrillin conserved" evidence="5">
    <location>
        <begin position="66"/>
        <end position="290"/>
    </location>
</feature>
<evidence type="ECO:0000259" key="5">
    <source>
        <dbReference type="Pfam" id="PF04755"/>
    </source>
</evidence>
<name>A0AAQ3WFC9_PASNO</name>
<protein>
    <recommendedName>
        <fullName evidence="5">Plastid lipid-associated protein/fibrillin conserved domain-containing protein</fullName>
    </recommendedName>
</protein>
<comment type="subcellular location">
    <subcellularLocation>
        <location evidence="1">Plastid</location>
    </subcellularLocation>
</comment>
<evidence type="ECO:0000313" key="7">
    <source>
        <dbReference type="Proteomes" id="UP001341281"/>
    </source>
</evidence>
<evidence type="ECO:0000256" key="4">
    <source>
        <dbReference type="SAM" id="MobiDB-lite"/>
    </source>
</evidence>
<proteinExistence type="predicted"/>
<dbReference type="InterPro" id="IPR039633">
    <property type="entry name" value="PAP"/>
</dbReference>
<evidence type="ECO:0000256" key="2">
    <source>
        <dbReference type="ARBA" id="ARBA00022640"/>
    </source>
</evidence>
<dbReference type="Proteomes" id="UP001341281">
    <property type="component" value="Chromosome 02"/>
</dbReference>
<sequence>MALVAPSSLRRLPTTARQAPAPSAAPGLRLRPLREPRRRPRHHLVAAAAAATAPLAASSPPASTEQRKHELLRAVQETRRGFAAGLDQRAAIEEAIVRTSPTHPLRVGVEELGAGEGAPLDLAALDGTWRLCYTSASDVLGLFEAAERLPLLQVGQIYQKFECRERSDGGTVRNVVRWSIENLLEEQEGATLMVSAKFVVLSKRNIFLQFEEVAIENIKISEQVQSLIAPAILPRSFLSLQILQFLKTFRAQVPVSGPERRSPGGLYYLSYLDRDMLLGRSVGGGGIFVFTRAQPLI</sequence>
<dbReference type="EMBL" id="CP144746">
    <property type="protein sequence ID" value="WVZ59562.1"/>
    <property type="molecule type" value="Genomic_DNA"/>
</dbReference>
<keyword evidence="3" id="KW-0809">Transit peptide</keyword>
<dbReference type="Pfam" id="PF04755">
    <property type="entry name" value="PAP_fibrillin"/>
    <property type="match status" value="1"/>
</dbReference>
<feature type="region of interest" description="Disordered" evidence="4">
    <location>
        <begin position="1"/>
        <end position="33"/>
    </location>
</feature>
<gene>
    <name evidence="6" type="ORF">U9M48_009686</name>
</gene>
<keyword evidence="7" id="KW-1185">Reference proteome</keyword>
<accession>A0AAQ3WFC9</accession>
<evidence type="ECO:0000256" key="1">
    <source>
        <dbReference type="ARBA" id="ARBA00004474"/>
    </source>
</evidence>
<dbReference type="InterPro" id="IPR006843">
    <property type="entry name" value="PAP/fibrillin_dom"/>
</dbReference>
<evidence type="ECO:0000256" key="3">
    <source>
        <dbReference type="ARBA" id="ARBA00022946"/>
    </source>
</evidence>
<organism evidence="6 7">
    <name type="scientific">Paspalum notatum var. saurae</name>
    <dbReference type="NCBI Taxonomy" id="547442"/>
    <lineage>
        <taxon>Eukaryota</taxon>
        <taxon>Viridiplantae</taxon>
        <taxon>Streptophyta</taxon>
        <taxon>Embryophyta</taxon>
        <taxon>Tracheophyta</taxon>
        <taxon>Spermatophyta</taxon>
        <taxon>Magnoliopsida</taxon>
        <taxon>Liliopsida</taxon>
        <taxon>Poales</taxon>
        <taxon>Poaceae</taxon>
        <taxon>PACMAD clade</taxon>
        <taxon>Panicoideae</taxon>
        <taxon>Andropogonodae</taxon>
        <taxon>Paspaleae</taxon>
        <taxon>Paspalinae</taxon>
        <taxon>Paspalum</taxon>
    </lineage>
</organism>
<feature type="compositionally biased region" description="Low complexity" evidence="4">
    <location>
        <begin position="19"/>
        <end position="30"/>
    </location>
</feature>
<dbReference type="AlphaFoldDB" id="A0AAQ3WFC9"/>
<dbReference type="PANTHER" id="PTHR31906">
    <property type="entry name" value="PLASTID-LIPID-ASSOCIATED PROTEIN 4, CHLOROPLASTIC-RELATED"/>
    <property type="match status" value="1"/>
</dbReference>
<dbReference type="GO" id="GO:0009536">
    <property type="term" value="C:plastid"/>
    <property type="evidence" value="ECO:0007669"/>
    <property type="project" value="UniProtKB-SubCell"/>
</dbReference>
<evidence type="ECO:0000313" key="6">
    <source>
        <dbReference type="EMBL" id="WVZ59562.1"/>
    </source>
</evidence>